<dbReference type="InterPro" id="IPR007730">
    <property type="entry name" value="SPOR-like_dom"/>
</dbReference>
<dbReference type="InterPro" id="IPR036680">
    <property type="entry name" value="SPOR-like_sf"/>
</dbReference>
<dbReference type="AlphaFoldDB" id="A0A0B7J211"/>
<evidence type="ECO:0000259" key="2">
    <source>
        <dbReference type="PROSITE" id="PS51724"/>
    </source>
</evidence>
<dbReference type="PANTHER" id="PTHR38687">
    <property type="entry name" value="CELL DIVISION PROTEIN DEDD-RELATED"/>
    <property type="match status" value="1"/>
</dbReference>
<dbReference type="Pfam" id="PF05036">
    <property type="entry name" value="SPOR"/>
    <property type="match status" value="1"/>
</dbReference>
<dbReference type="GO" id="GO:0042834">
    <property type="term" value="F:peptidoglycan binding"/>
    <property type="evidence" value="ECO:0007669"/>
    <property type="project" value="InterPro"/>
</dbReference>
<feature type="transmembrane region" description="Helical" evidence="1">
    <location>
        <begin position="20"/>
        <end position="41"/>
    </location>
</feature>
<dbReference type="GO" id="GO:0030428">
    <property type="term" value="C:cell septum"/>
    <property type="evidence" value="ECO:0007669"/>
    <property type="project" value="TreeGrafter"/>
</dbReference>
<dbReference type="KEGG" id="mbac:BN1209_1756"/>
<keyword evidence="1" id="KW-0812">Transmembrane</keyword>
<proteinExistence type="predicted"/>
<keyword evidence="1" id="KW-0472">Membrane</keyword>
<reference evidence="4" key="1">
    <citation type="submission" date="2014-12" db="EMBL/GenBank/DDBJ databases">
        <authorList>
            <person name="Salcher M.M."/>
        </authorList>
    </citation>
    <scope>NUCLEOTIDE SEQUENCE [LARGE SCALE GENOMIC DNA]</scope>
    <source>
        <strain evidence="4">MMS-10A-171</strain>
    </source>
</reference>
<dbReference type="InterPro" id="IPR052521">
    <property type="entry name" value="Cell_div_SPOR-domain"/>
</dbReference>
<gene>
    <name evidence="3" type="primary">ftsN</name>
    <name evidence="3" type="ORF">BN1209_1756</name>
</gene>
<feature type="domain" description="SPOR" evidence="2">
    <location>
        <begin position="106"/>
        <end position="186"/>
    </location>
</feature>
<keyword evidence="1" id="KW-1133">Transmembrane helix</keyword>
<dbReference type="RefSeq" id="WP_045751822.1">
    <property type="nucleotide sequence ID" value="NZ_LN794158.1"/>
</dbReference>
<evidence type="ECO:0000313" key="3">
    <source>
        <dbReference type="EMBL" id="CEN56793.1"/>
    </source>
</evidence>
<sequence length="191" mass="20681">MSKDYKPAPPKAEQKPNPFLNGLIVGLLIGVGIAVAFTVYLKGGESPFSTKNGPAMIPESGNPVETGKEAKVDEAPPKDRFEYYNILPGNEAKVTEQEIKQLESNAQAKETYFLQVGAFKTEQEADNVKAKLALLGLEAIIQTATSPEKGVLHRVRVGPFSDPSQLTKTRGDLVENGFKPDLIKVNTTSPQ</sequence>
<accession>A0A0B7J211</accession>
<evidence type="ECO:0000313" key="4">
    <source>
        <dbReference type="Proteomes" id="UP000056322"/>
    </source>
</evidence>
<evidence type="ECO:0000256" key="1">
    <source>
        <dbReference type="SAM" id="Phobius"/>
    </source>
</evidence>
<dbReference type="PROSITE" id="PS51724">
    <property type="entry name" value="SPOR"/>
    <property type="match status" value="1"/>
</dbReference>
<dbReference type="OrthoDB" id="7063246at2"/>
<dbReference type="GO" id="GO:0032506">
    <property type="term" value="P:cytokinetic process"/>
    <property type="evidence" value="ECO:0007669"/>
    <property type="project" value="TreeGrafter"/>
</dbReference>
<dbReference type="GO" id="GO:0032153">
    <property type="term" value="C:cell division site"/>
    <property type="evidence" value="ECO:0007669"/>
    <property type="project" value="TreeGrafter"/>
</dbReference>
<protein>
    <submittedName>
        <fullName evidence="3">Sporulation domain protein</fullName>
    </submittedName>
</protein>
<dbReference type="Gene3D" id="3.30.70.1070">
    <property type="entry name" value="Sporulation related repeat"/>
    <property type="match status" value="1"/>
</dbReference>
<keyword evidence="4" id="KW-1185">Reference proteome</keyword>
<dbReference type="STRING" id="1581680.BN1209_1756"/>
<organism evidence="3 4">
    <name type="scientific">Candidatus Methylopumilus turicensis</name>
    <dbReference type="NCBI Taxonomy" id="1581680"/>
    <lineage>
        <taxon>Bacteria</taxon>
        <taxon>Pseudomonadati</taxon>
        <taxon>Pseudomonadota</taxon>
        <taxon>Betaproteobacteria</taxon>
        <taxon>Nitrosomonadales</taxon>
        <taxon>Methylophilaceae</taxon>
        <taxon>Candidatus Methylopumilus</taxon>
    </lineage>
</organism>
<dbReference type="Proteomes" id="UP000056322">
    <property type="component" value="Chromosome 1"/>
</dbReference>
<dbReference type="EMBL" id="LN794158">
    <property type="protein sequence ID" value="CEN56793.1"/>
    <property type="molecule type" value="Genomic_DNA"/>
</dbReference>
<name>A0A0B7J211_9PROT</name>
<dbReference type="HOGENOM" id="CLU_076835_1_1_4"/>
<dbReference type="PANTHER" id="PTHR38687:SF1">
    <property type="entry name" value="CELL DIVISION PROTEIN DEDD"/>
    <property type="match status" value="1"/>
</dbReference>
<dbReference type="SUPFAM" id="SSF110997">
    <property type="entry name" value="Sporulation related repeat"/>
    <property type="match status" value="1"/>
</dbReference>